<dbReference type="InterPro" id="IPR005614">
    <property type="entry name" value="NrfD-like"/>
</dbReference>
<evidence type="ECO:0000256" key="2">
    <source>
        <dbReference type="ARBA" id="ARBA00008929"/>
    </source>
</evidence>
<proteinExistence type="inferred from homology"/>
<feature type="transmembrane region" description="Helical" evidence="7">
    <location>
        <begin position="208"/>
        <end position="229"/>
    </location>
</feature>
<organism evidence="8">
    <name type="scientific">marine metagenome</name>
    <dbReference type="NCBI Taxonomy" id="408172"/>
    <lineage>
        <taxon>unclassified sequences</taxon>
        <taxon>metagenomes</taxon>
        <taxon>ecological metagenomes</taxon>
    </lineage>
</organism>
<name>A0A381VTL6_9ZZZZ</name>
<reference evidence="8" key="1">
    <citation type="submission" date="2018-05" db="EMBL/GenBank/DDBJ databases">
        <authorList>
            <person name="Lanie J.A."/>
            <person name="Ng W.-L."/>
            <person name="Kazmierczak K.M."/>
            <person name="Andrzejewski T.M."/>
            <person name="Davidsen T.M."/>
            <person name="Wayne K.J."/>
            <person name="Tettelin H."/>
            <person name="Glass J.I."/>
            <person name="Rusch D."/>
            <person name="Podicherti R."/>
            <person name="Tsui H.-C.T."/>
            <person name="Winkler M.E."/>
        </authorList>
    </citation>
    <scope>NUCLEOTIDE SEQUENCE</scope>
</reference>
<keyword evidence="3" id="KW-1003">Cell membrane</keyword>
<dbReference type="PANTHER" id="PTHR43044">
    <property type="match status" value="1"/>
</dbReference>
<feature type="transmembrane region" description="Helical" evidence="7">
    <location>
        <begin position="359"/>
        <end position="385"/>
    </location>
</feature>
<gene>
    <name evidence="8" type="ORF">METZ01_LOCUS96500</name>
</gene>
<evidence type="ECO:0000256" key="5">
    <source>
        <dbReference type="ARBA" id="ARBA00022989"/>
    </source>
</evidence>
<evidence type="ECO:0000256" key="1">
    <source>
        <dbReference type="ARBA" id="ARBA00004651"/>
    </source>
</evidence>
<comment type="subcellular location">
    <subcellularLocation>
        <location evidence="1">Cell membrane</location>
        <topology evidence="1">Multi-pass membrane protein</topology>
    </subcellularLocation>
</comment>
<evidence type="ECO:0000256" key="7">
    <source>
        <dbReference type="SAM" id="Phobius"/>
    </source>
</evidence>
<keyword evidence="4 7" id="KW-0812">Transmembrane</keyword>
<feature type="transmembrane region" description="Helical" evidence="7">
    <location>
        <begin position="102"/>
        <end position="121"/>
    </location>
</feature>
<dbReference type="Pfam" id="PF03916">
    <property type="entry name" value="NrfD"/>
    <property type="match status" value="1"/>
</dbReference>
<evidence type="ECO:0000256" key="3">
    <source>
        <dbReference type="ARBA" id="ARBA00022475"/>
    </source>
</evidence>
<feature type="transmembrane region" description="Helical" evidence="7">
    <location>
        <begin position="26"/>
        <end position="49"/>
    </location>
</feature>
<accession>A0A381VTL6</accession>
<sequence length="459" mass="52679">MQQRRELDQSYTNRVLLNGQLDTPKWWAPTVTTLGILVVIGLIVIATMINKGLGVTGLGRPVFWGLFITTFVFWVGISHAGIMISAILRLTQAEWRRPVTRAAELLTVFSLLTALVFPLIHAGRPWRIAYWITPYDIGRGIYPNIRSPLIMDPVAISTYLTGSTLFLYIALLPDLGNLRDRTSGWQNAMYTVLSLGWRGNPRQWKMQTVGGILLSALMLPIFVSVHSIVSWDFAVVSAVEGWHSTIFAPYFVIGAVHSGVSAVVTMMALMRWLWKWDDFIRPEHFDALARLLIVVATGWLAFTFLELIFAVYGQDAPEIALREMQMFQWPWNLLFIIFLLCGYLIPVPMWLFKRVRTNIALMFWTSILVNIGMWLERFLIIVPGLARRTPFVYTWEAYRPSAVEWTIFIWSFCWVTFLMLLFSRFFPLVPLFEQKESQVFTEDVTIGRAKVPAIVREAD</sequence>
<evidence type="ECO:0000313" key="8">
    <source>
        <dbReference type="EMBL" id="SVA43646.1"/>
    </source>
</evidence>
<protein>
    <recommendedName>
        <fullName evidence="9">Molybdopterin oxidoreductase</fullName>
    </recommendedName>
</protein>
<feature type="transmembrane region" description="Helical" evidence="7">
    <location>
        <begin position="61"/>
        <end position="90"/>
    </location>
</feature>
<feature type="transmembrane region" description="Helical" evidence="7">
    <location>
        <begin position="291"/>
        <end position="313"/>
    </location>
</feature>
<feature type="transmembrane region" description="Helical" evidence="7">
    <location>
        <begin position="405"/>
        <end position="426"/>
    </location>
</feature>
<evidence type="ECO:0000256" key="4">
    <source>
        <dbReference type="ARBA" id="ARBA00022692"/>
    </source>
</evidence>
<comment type="similarity">
    <text evidence="2">Belongs to the NrfD family.</text>
</comment>
<feature type="transmembrane region" description="Helical" evidence="7">
    <location>
        <begin position="154"/>
        <end position="172"/>
    </location>
</feature>
<feature type="transmembrane region" description="Helical" evidence="7">
    <location>
        <begin position="333"/>
        <end position="352"/>
    </location>
</feature>
<dbReference type="EMBL" id="UINC01009746">
    <property type="protein sequence ID" value="SVA43646.1"/>
    <property type="molecule type" value="Genomic_DNA"/>
</dbReference>
<feature type="transmembrane region" description="Helical" evidence="7">
    <location>
        <begin position="249"/>
        <end position="270"/>
    </location>
</feature>
<dbReference type="AlphaFoldDB" id="A0A381VTL6"/>
<keyword evidence="6 7" id="KW-0472">Membrane</keyword>
<dbReference type="PANTHER" id="PTHR43044:SF2">
    <property type="entry name" value="POLYSULPHIDE REDUCTASE NRFD"/>
    <property type="match status" value="1"/>
</dbReference>
<keyword evidence="5 7" id="KW-1133">Transmembrane helix</keyword>
<evidence type="ECO:0008006" key="9">
    <source>
        <dbReference type="Google" id="ProtNLM"/>
    </source>
</evidence>
<dbReference type="GO" id="GO:0005886">
    <property type="term" value="C:plasma membrane"/>
    <property type="evidence" value="ECO:0007669"/>
    <property type="project" value="UniProtKB-SubCell"/>
</dbReference>
<evidence type="ECO:0000256" key="6">
    <source>
        <dbReference type="ARBA" id="ARBA00023136"/>
    </source>
</evidence>